<proteinExistence type="inferred from homology"/>
<gene>
    <name evidence="16" type="primary">ftsI</name>
    <name evidence="19" type="ORF">IM787_00990</name>
</gene>
<feature type="active site" description="Acyl-ester intermediate" evidence="16">
    <location>
        <position position="302"/>
    </location>
</feature>
<dbReference type="InterPro" id="IPR005311">
    <property type="entry name" value="PBP_dimer"/>
</dbReference>
<keyword evidence="13 16" id="KW-0717">Septation</keyword>
<keyword evidence="11 16" id="KW-1133">Transmembrane helix</keyword>
<dbReference type="PANTHER" id="PTHR30627:SF1">
    <property type="entry name" value="PEPTIDOGLYCAN D,D-TRANSPEPTIDASE FTSI"/>
    <property type="match status" value="1"/>
</dbReference>
<evidence type="ECO:0000256" key="10">
    <source>
        <dbReference type="ARBA" id="ARBA00022984"/>
    </source>
</evidence>
<evidence type="ECO:0000256" key="2">
    <source>
        <dbReference type="ARBA" id="ARBA00022475"/>
    </source>
</evidence>
<keyword evidence="4 16" id="KW-0132">Cell division</keyword>
<evidence type="ECO:0000256" key="16">
    <source>
        <dbReference type="HAMAP-Rule" id="MF_02080"/>
    </source>
</evidence>
<keyword evidence="14 16" id="KW-0131">Cell cycle</keyword>
<dbReference type="RefSeq" id="WP_193674766.1">
    <property type="nucleotide sequence ID" value="NZ_JADDIV010000001.1"/>
</dbReference>
<dbReference type="PANTHER" id="PTHR30627">
    <property type="entry name" value="PEPTIDOGLYCAN D,D-TRANSPEPTIDASE"/>
    <property type="match status" value="1"/>
</dbReference>
<evidence type="ECO:0000313" key="19">
    <source>
        <dbReference type="EMBL" id="MBE7366130.1"/>
    </source>
</evidence>
<comment type="function">
    <text evidence="16">Catalyzes cross-linking of the peptidoglycan cell wall at the division septum.</text>
</comment>
<sequence length="579" mass="63231">MRSGKAVAYTSSPLLASRTPVWRSKLIVAGIALAFVGLAGRAAWVQVFGNEFYRKQGEVRFARTLDLPANRGRIFDRNGLLLATSVPVPSIWAIPEDVEHDKTKLAHLAKLLEMPLPELMKKLEEDERSFVWLKRQVDEATARQIASLDIKGIYQRKEYRRQYPEGEAAAHVVGFTSVEDHGQEGVELAFNKDLAGRPGSRRVIKDRMGRIVEDVGEQVPPSDGRDLQLSIDSKVQFFAYQKLRDAVLENKAKAGSVVVLDVHTGEVLALANYPSYSPNKRQNLTGAQLRNRALTDTFEPGSTMKPFIAALALEKGMVKPGTPIQTAPGRITIGGSTITDAHPHGVLTVAEVIQKSSNVGTVKMAMQMQPREMWDLYTQVGLGQKPQLPFPGIVSGKLRAPKTWRPIEQATMSYGYGLSTSLFQLARAYSVFARDGELVPVTLLKAEGAAAGMRVLQPQTAQAVRQMLHLATQNGGTAPKAQAMGYSVGGKTGTAHKQEGKGYAERKYRGFFVGVAPVENPRIVVAVMIDEPTAGKYYGGDVAAPVFSATVQQTLRMLGVQPDMNVKPQIVVQAVEESF</sequence>
<keyword evidence="12 16" id="KW-0472">Membrane</keyword>
<evidence type="ECO:0000256" key="7">
    <source>
        <dbReference type="ARBA" id="ARBA00022692"/>
    </source>
</evidence>
<evidence type="ECO:0000256" key="6">
    <source>
        <dbReference type="ARBA" id="ARBA00022670"/>
    </source>
</evidence>
<evidence type="ECO:0000313" key="20">
    <source>
        <dbReference type="Proteomes" id="UP000806285"/>
    </source>
</evidence>
<dbReference type="InterPro" id="IPR012338">
    <property type="entry name" value="Beta-lactam/transpept-like"/>
</dbReference>
<dbReference type="Proteomes" id="UP000806285">
    <property type="component" value="Unassembled WGS sequence"/>
</dbReference>
<dbReference type="Gene3D" id="3.40.710.10">
    <property type="entry name" value="DD-peptidase/beta-lactamase superfamily"/>
    <property type="match status" value="1"/>
</dbReference>
<dbReference type="InterPro" id="IPR001460">
    <property type="entry name" value="PCN-bd_Tpept"/>
</dbReference>
<reference evidence="19 20" key="1">
    <citation type="submission" date="2020-10" db="EMBL/GenBank/DDBJ databases">
        <title>Ramlibacter sp. HM2 16S ribosomal RNA gene Genome sequencing and assembly.</title>
        <authorList>
            <person name="Kang M."/>
        </authorList>
    </citation>
    <scope>NUCLEOTIDE SEQUENCE [LARGE SCALE GENOMIC DNA]</scope>
    <source>
        <strain evidence="19 20">HM2</strain>
    </source>
</reference>
<keyword evidence="9 16" id="KW-0133">Cell shape</keyword>
<keyword evidence="3 16" id="KW-0997">Cell inner membrane</keyword>
<dbReference type="Pfam" id="PF03717">
    <property type="entry name" value="PBP_dimer"/>
    <property type="match status" value="1"/>
</dbReference>
<feature type="domain" description="Penicillin-binding protein transpeptidase" evidence="17">
    <location>
        <begin position="255"/>
        <end position="550"/>
    </location>
</feature>
<keyword evidence="7 16" id="KW-0812">Transmembrane</keyword>
<keyword evidence="5 16" id="KW-0121">Carboxypeptidase</keyword>
<dbReference type="EC" id="3.4.16.4" evidence="16"/>
<evidence type="ECO:0000256" key="15">
    <source>
        <dbReference type="ARBA" id="ARBA00023316"/>
    </source>
</evidence>
<dbReference type="Pfam" id="PF00905">
    <property type="entry name" value="Transpeptidase"/>
    <property type="match status" value="1"/>
</dbReference>
<accession>A0ABR9RY08</accession>
<organism evidence="19 20">
    <name type="scientific">Ramlibacter pallidus</name>
    <dbReference type="NCBI Taxonomy" id="2780087"/>
    <lineage>
        <taxon>Bacteria</taxon>
        <taxon>Pseudomonadati</taxon>
        <taxon>Pseudomonadota</taxon>
        <taxon>Betaproteobacteria</taxon>
        <taxon>Burkholderiales</taxon>
        <taxon>Comamonadaceae</taxon>
        <taxon>Ramlibacter</taxon>
    </lineage>
</organism>
<comment type="similarity">
    <text evidence="16">Belongs to the transpeptidase family. FtsI subfamily.</text>
</comment>
<evidence type="ECO:0000256" key="11">
    <source>
        <dbReference type="ARBA" id="ARBA00022989"/>
    </source>
</evidence>
<evidence type="ECO:0000256" key="4">
    <source>
        <dbReference type="ARBA" id="ARBA00022618"/>
    </source>
</evidence>
<dbReference type="InterPro" id="IPR036138">
    <property type="entry name" value="PBP_dimer_sf"/>
</dbReference>
<dbReference type="SUPFAM" id="SSF56601">
    <property type="entry name" value="beta-lactamase/transpeptidase-like"/>
    <property type="match status" value="1"/>
</dbReference>
<dbReference type="Gene3D" id="1.10.150.770">
    <property type="match status" value="1"/>
</dbReference>
<evidence type="ECO:0000256" key="3">
    <source>
        <dbReference type="ARBA" id="ARBA00022519"/>
    </source>
</evidence>
<dbReference type="EMBL" id="JADDIV010000001">
    <property type="protein sequence ID" value="MBE7366130.1"/>
    <property type="molecule type" value="Genomic_DNA"/>
</dbReference>
<evidence type="ECO:0000259" key="18">
    <source>
        <dbReference type="Pfam" id="PF03717"/>
    </source>
</evidence>
<evidence type="ECO:0000256" key="14">
    <source>
        <dbReference type="ARBA" id="ARBA00023306"/>
    </source>
</evidence>
<evidence type="ECO:0000256" key="1">
    <source>
        <dbReference type="ARBA" id="ARBA00004370"/>
    </source>
</evidence>
<comment type="pathway">
    <text evidence="16">Cell wall biogenesis; peptidoglycan biosynthesis.</text>
</comment>
<dbReference type="SUPFAM" id="SSF56519">
    <property type="entry name" value="Penicillin binding protein dimerisation domain"/>
    <property type="match status" value="1"/>
</dbReference>
<keyword evidence="10 16" id="KW-0573">Peptidoglycan synthesis</keyword>
<feature type="domain" description="Penicillin-binding protein dimerisation" evidence="18">
    <location>
        <begin position="67"/>
        <end position="214"/>
    </location>
</feature>
<comment type="caution">
    <text evidence="19">The sequence shown here is derived from an EMBL/GenBank/DDBJ whole genome shotgun (WGS) entry which is preliminary data.</text>
</comment>
<evidence type="ECO:0000256" key="12">
    <source>
        <dbReference type="ARBA" id="ARBA00023136"/>
    </source>
</evidence>
<dbReference type="HAMAP" id="MF_02080">
    <property type="entry name" value="FtsI_transpept"/>
    <property type="match status" value="1"/>
</dbReference>
<dbReference type="InterPro" id="IPR050515">
    <property type="entry name" value="Beta-lactam/transpept"/>
</dbReference>
<keyword evidence="20" id="KW-1185">Reference proteome</keyword>
<evidence type="ECO:0000256" key="13">
    <source>
        <dbReference type="ARBA" id="ARBA00023210"/>
    </source>
</evidence>
<keyword evidence="15 16" id="KW-0961">Cell wall biogenesis/degradation</keyword>
<keyword evidence="2 16" id="KW-1003">Cell membrane</keyword>
<evidence type="ECO:0000256" key="9">
    <source>
        <dbReference type="ARBA" id="ARBA00022960"/>
    </source>
</evidence>
<dbReference type="Gene3D" id="3.90.1310.10">
    <property type="entry name" value="Penicillin-binding protein 2a (Domain 2)"/>
    <property type="match status" value="1"/>
</dbReference>
<comment type="subcellular location">
    <subcellularLocation>
        <location evidence="1">Membrane</location>
    </subcellularLocation>
</comment>
<dbReference type="Gene3D" id="3.30.450.330">
    <property type="match status" value="1"/>
</dbReference>
<keyword evidence="6 16" id="KW-0645">Protease</keyword>
<dbReference type="InterPro" id="IPR037532">
    <property type="entry name" value="FtsI_transpept"/>
</dbReference>
<evidence type="ECO:0000256" key="8">
    <source>
        <dbReference type="ARBA" id="ARBA00022801"/>
    </source>
</evidence>
<name>A0ABR9RY08_9BURK</name>
<keyword evidence="8 16" id="KW-0378">Hydrolase</keyword>
<evidence type="ECO:0000259" key="17">
    <source>
        <dbReference type="Pfam" id="PF00905"/>
    </source>
</evidence>
<evidence type="ECO:0000256" key="5">
    <source>
        <dbReference type="ARBA" id="ARBA00022645"/>
    </source>
</evidence>
<protein>
    <recommendedName>
        <fullName evidence="16">Peptidoglycan D,D-transpeptidase FtsI</fullName>
        <ecNumber evidence="16">3.4.16.4</ecNumber>
    </recommendedName>
    <alternativeName>
        <fullName evidence="16">Penicillin-binding protein 3</fullName>
        <shortName evidence="16">PBP-3</shortName>
    </alternativeName>
</protein>
<comment type="catalytic activity">
    <reaction evidence="16">
        <text>Preferential cleavage: (Ac)2-L-Lys-D-Ala-|-D-Ala. Also transpeptidation of peptidyl-alanyl moieties that are N-acyl substituents of D-alanine.</text>
        <dbReference type="EC" id="3.4.16.4"/>
    </reaction>
</comment>